<evidence type="ECO:0000256" key="5">
    <source>
        <dbReference type="ARBA" id="ARBA00023118"/>
    </source>
</evidence>
<evidence type="ECO:0000256" key="6">
    <source>
        <dbReference type="SAM" id="MobiDB-lite"/>
    </source>
</evidence>
<dbReference type="InterPro" id="IPR054712">
    <property type="entry name" value="Cas3-like_dom"/>
</dbReference>
<accession>A0ABS6HD52</accession>
<dbReference type="SMART" id="SM00487">
    <property type="entry name" value="DEXDc"/>
    <property type="match status" value="1"/>
</dbReference>
<dbReference type="NCBIfam" id="TIGR01596">
    <property type="entry name" value="cas3_HD"/>
    <property type="match status" value="1"/>
</dbReference>
<dbReference type="SMART" id="SM00490">
    <property type="entry name" value="HELICc"/>
    <property type="match status" value="1"/>
</dbReference>
<dbReference type="InterPro" id="IPR050547">
    <property type="entry name" value="DEAD_box_RNA_helicases"/>
</dbReference>
<evidence type="ECO:0000313" key="8">
    <source>
        <dbReference type="EMBL" id="MBU8546680.1"/>
    </source>
</evidence>
<proteinExistence type="predicted"/>
<evidence type="ECO:0000256" key="3">
    <source>
        <dbReference type="ARBA" id="ARBA00022806"/>
    </source>
</evidence>
<dbReference type="InterPro" id="IPR006483">
    <property type="entry name" value="CRISPR-assoc_Cas3_HD"/>
</dbReference>
<feature type="domain" description="HD Cas3-type" evidence="7">
    <location>
        <begin position="1"/>
        <end position="162"/>
    </location>
</feature>
<keyword evidence="1" id="KW-0547">Nucleotide-binding</keyword>
<dbReference type="PANTHER" id="PTHR47963">
    <property type="entry name" value="DEAD-BOX ATP-DEPENDENT RNA HELICASE 47, MITOCHONDRIAL"/>
    <property type="match status" value="1"/>
</dbReference>
<keyword evidence="5" id="KW-0051">Antiviral defense</keyword>
<name>A0ABS6HD52_9PROT</name>
<gene>
    <name evidence="8" type="primary">cas3</name>
    <name evidence="8" type="ORF">JJQ90_23370</name>
</gene>
<dbReference type="Pfam" id="PF22590">
    <property type="entry name" value="Cas3-like_C_2"/>
    <property type="match status" value="1"/>
</dbReference>
<keyword evidence="2" id="KW-0378">Hydrolase</keyword>
<evidence type="ECO:0000313" key="9">
    <source>
        <dbReference type="Proteomes" id="UP000689967"/>
    </source>
</evidence>
<dbReference type="PANTHER" id="PTHR47963:SF9">
    <property type="entry name" value="CRISPR-ASSOCIATED ENDONUCLEASE_HELICASE CAS3"/>
    <property type="match status" value="1"/>
</dbReference>
<evidence type="ECO:0000259" key="7">
    <source>
        <dbReference type="PROSITE" id="PS51643"/>
    </source>
</evidence>
<dbReference type="InterPro" id="IPR006474">
    <property type="entry name" value="Helicase_Cas3_CRISPR-ass_core"/>
</dbReference>
<protein>
    <submittedName>
        <fullName evidence="8">CRISPR-associated helicase Cas3</fullName>
    </submittedName>
</protein>
<keyword evidence="3" id="KW-0347">Helicase</keyword>
<keyword evidence="9" id="KW-1185">Reference proteome</keyword>
<dbReference type="Proteomes" id="UP000689967">
    <property type="component" value="Unassembled WGS sequence"/>
</dbReference>
<dbReference type="CDD" id="cd09641">
    <property type="entry name" value="Cas3''_I"/>
    <property type="match status" value="1"/>
</dbReference>
<dbReference type="Pfam" id="PF18019">
    <property type="entry name" value="Cas3_HD"/>
    <property type="match status" value="1"/>
</dbReference>
<evidence type="ECO:0000256" key="4">
    <source>
        <dbReference type="ARBA" id="ARBA00022840"/>
    </source>
</evidence>
<comment type="caution">
    <text evidence="8">The sequence shown here is derived from an EMBL/GenBank/DDBJ whole genome shotgun (WGS) entry which is preliminary data.</text>
</comment>
<dbReference type="InterPro" id="IPR014001">
    <property type="entry name" value="Helicase_ATP-bd"/>
</dbReference>
<keyword evidence="4" id="KW-0067">ATP-binding</keyword>
<dbReference type="PROSITE" id="PS51643">
    <property type="entry name" value="HD_CAS3"/>
    <property type="match status" value="1"/>
</dbReference>
<evidence type="ECO:0000256" key="1">
    <source>
        <dbReference type="ARBA" id="ARBA00022741"/>
    </source>
</evidence>
<dbReference type="InterPro" id="IPR001650">
    <property type="entry name" value="Helicase_C-like"/>
</dbReference>
<organism evidence="8 9">
    <name type="scientific">Falsiroseomonas oleicola</name>
    <dbReference type="NCBI Taxonomy" id="2801474"/>
    <lineage>
        <taxon>Bacteria</taxon>
        <taxon>Pseudomonadati</taxon>
        <taxon>Pseudomonadota</taxon>
        <taxon>Alphaproteobacteria</taxon>
        <taxon>Acetobacterales</taxon>
        <taxon>Roseomonadaceae</taxon>
        <taxon>Falsiroseomonas</taxon>
    </lineage>
</organism>
<feature type="region of interest" description="Disordered" evidence="6">
    <location>
        <begin position="318"/>
        <end position="337"/>
    </location>
</feature>
<sequence length="855" mass="90946">MNVPGQMLGFLAAIHDIGKFSRSFQAKDMTHWPQAALGPRPKAVPSGARHDALGLHLLRKPLARLLDTALPPLQDGRPAWIDGLRAPLLRAVAGHHGRPPAMPPAPPTTAELCPACIDAASDFLGAMHALFGSPVLPCPKEDRDVARLGWHLAGLVTLADWVGSRQAWFPYAAAVDDPAAYLWDHALPRAAAALAAAGLAPAAPSRFAGIGGLFPAIVQPSPVQLWAQNVDLPEGPILAVIEDMTGSGKTEAAVTLAHRLLAAHRASGVFLALPTMATANAMFGRLTEAYRGLFAAEARPSLALAHARAALDPRFATAIPAEPGPTGRRPADPADEPSEAHCAAWLAEDRRRALLAQIGVGTVDQAMLAVLPVRHAALRLQGLAGKVLVIDEVHAFDAYMQREILTLLEFHAALGGSVVLLSATLPKALRQRLVNAFRKGLGARTLPLARNDYPLATLAGAADVSEHPCAPRDGLPRRVEVTRLQDAEAALARIVEAARTGAAVAWVRNTVDDAIAAAQALRAMGIPALLFHARFAMVDRLAIEAEVMRRFGRDGDARTRPGVLVATQVVEQSLDLDFDLLVTDLAPVDLLIQRAGRLWRHARGPRPVPGPELLVVSPEPVEAPAADWIKAAQPGTGAVYSDPALLWRSARAVFSRGAIVTPDDMRPLIEAAFDRDAPGAVPPALAAAARQAEGRDRAAQGVARMNLLEFDACWDRDAGFWEPETHTPTRLEDRPTVTLRLARLRDGAVVPYAQDSDLGRAWALSEVTVARHRIATCPAPPGLEAAADAAKQSWGRWERESDRVVLALMTETAPGFQLRFLSGSGEATMADYDTSAGLRWPSSATSDGATPITSG</sequence>
<evidence type="ECO:0000256" key="2">
    <source>
        <dbReference type="ARBA" id="ARBA00022801"/>
    </source>
</evidence>
<dbReference type="NCBIfam" id="TIGR01587">
    <property type="entry name" value="cas3_core"/>
    <property type="match status" value="1"/>
</dbReference>
<dbReference type="EMBL" id="JAERQM010000009">
    <property type="protein sequence ID" value="MBU8546680.1"/>
    <property type="molecule type" value="Genomic_DNA"/>
</dbReference>
<reference evidence="8 9" key="1">
    <citation type="submission" date="2021-01" db="EMBL/GenBank/DDBJ databases">
        <title>Roseomonas sp. nov, a bacterium isolated from an oil production mixture in Yumen Oilfield.</title>
        <authorList>
            <person name="Wu D."/>
        </authorList>
    </citation>
    <scope>NUCLEOTIDE SEQUENCE [LARGE SCALE GENOMIC DNA]</scope>
    <source>
        <strain evidence="8 9">ROY-5-3</strain>
    </source>
</reference>